<dbReference type="CDD" id="cd05233">
    <property type="entry name" value="SDR_c"/>
    <property type="match status" value="1"/>
</dbReference>
<gene>
    <name evidence="4" type="ORF">CLV35_3901</name>
</gene>
<protein>
    <submittedName>
        <fullName evidence="4">Short-subunit dehydrogenase</fullName>
    </submittedName>
</protein>
<evidence type="ECO:0000259" key="3">
    <source>
        <dbReference type="SMART" id="SM00822"/>
    </source>
</evidence>
<dbReference type="Gene3D" id="3.40.50.720">
    <property type="entry name" value="NAD(P)-binding Rossmann-like Domain"/>
    <property type="match status" value="1"/>
</dbReference>
<dbReference type="GO" id="GO:0016491">
    <property type="term" value="F:oxidoreductase activity"/>
    <property type="evidence" value="ECO:0007669"/>
    <property type="project" value="UniProtKB-KW"/>
</dbReference>
<dbReference type="PANTHER" id="PTHR44196:SF1">
    <property type="entry name" value="DEHYDROGENASE_REDUCTASE SDR FAMILY MEMBER 7B"/>
    <property type="match status" value="1"/>
</dbReference>
<dbReference type="EMBL" id="RBWV01000017">
    <property type="protein sequence ID" value="RKS67994.1"/>
    <property type="molecule type" value="Genomic_DNA"/>
</dbReference>
<dbReference type="InterPro" id="IPR036291">
    <property type="entry name" value="NAD(P)-bd_dom_sf"/>
</dbReference>
<evidence type="ECO:0000313" key="4">
    <source>
        <dbReference type="EMBL" id="RKS67994.1"/>
    </source>
</evidence>
<dbReference type="InterPro" id="IPR020904">
    <property type="entry name" value="Sc_DH/Rdtase_CS"/>
</dbReference>
<dbReference type="AlphaFoldDB" id="A0A420XJT2"/>
<feature type="domain" description="Ketoreductase" evidence="3">
    <location>
        <begin position="6"/>
        <end position="182"/>
    </location>
</feature>
<sequence length="246" mass="25669">MQLADAVVLVTGASRGLGAATARELDDRGAVVVAAGRDRGALDRVPAGLRLVADLAERDAATSLVGRVLQHYGRLDGVVANAGVGWAGPFAEMPEDRLASLVDVNVRAPLLLARAALPPLLERPQAGIVLVGSIAGHVGVPGEAAYSATKAALAVFADALGDELVGTGVSVSTVSPGVVDTEFFTTRGAYDRRFPRPRSAERVARVVVDSLESGRPRRLEPRWLTIPARLAGAAPGTYRRLARRFG</sequence>
<comment type="caution">
    <text evidence="4">The sequence shown here is derived from an EMBL/GenBank/DDBJ whole genome shotgun (WGS) entry which is preliminary data.</text>
</comment>
<keyword evidence="2" id="KW-0560">Oxidoreductase</keyword>
<dbReference type="PRINTS" id="PR00081">
    <property type="entry name" value="GDHRDH"/>
</dbReference>
<accession>A0A420XJT2</accession>
<dbReference type="PROSITE" id="PS00061">
    <property type="entry name" value="ADH_SHORT"/>
    <property type="match status" value="1"/>
</dbReference>
<reference evidence="4 5" key="1">
    <citation type="submission" date="2018-10" db="EMBL/GenBank/DDBJ databases">
        <title>Genomic Encyclopedia of Archaeal and Bacterial Type Strains, Phase II (KMG-II): from individual species to whole genera.</title>
        <authorList>
            <person name="Goeker M."/>
        </authorList>
    </citation>
    <scope>NUCLEOTIDE SEQUENCE [LARGE SCALE GENOMIC DNA]</scope>
    <source>
        <strain evidence="4 5">RP-AC37</strain>
    </source>
</reference>
<dbReference type="GO" id="GO:0016020">
    <property type="term" value="C:membrane"/>
    <property type="evidence" value="ECO:0007669"/>
    <property type="project" value="TreeGrafter"/>
</dbReference>
<name>A0A420XJT2_9ACTN</name>
<dbReference type="SMART" id="SM00822">
    <property type="entry name" value="PKS_KR"/>
    <property type="match status" value="1"/>
</dbReference>
<dbReference type="PANTHER" id="PTHR44196">
    <property type="entry name" value="DEHYDROGENASE/REDUCTASE SDR FAMILY MEMBER 7B"/>
    <property type="match status" value="1"/>
</dbReference>
<proteinExistence type="inferred from homology"/>
<dbReference type="Pfam" id="PF00106">
    <property type="entry name" value="adh_short"/>
    <property type="match status" value="1"/>
</dbReference>
<organism evidence="4 5">
    <name type="scientific">Motilibacter peucedani</name>
    <dbReference type="NCBI Taxonomy" id="598650"/>
    <lineage>
        <taxon>Bacteria</taxon>
        <taxon>Bacillati</taxon>
        <taxon>Actinomycetota</taxon>
        <taxon>Actinomycetes</taxon>
        <taxon>Motilibacterales</taxon>
        <taxon>Motilibacteraceae</taxon>
        <taxon>Motilibacter</taxon>
    </lineage>
</organism>
<dbReference type="Proteomes" id="UP000281955">
    <property type="component" value="Unassembled WGS sequence"/>
</dbReference>
<evidence type="ECO:0000256" key="1">
    <source>
        <dbReference type="ARBA" id="ARBA00006484"/>
    </source>
</evidence>
<dbReference type="SUPFAM" id="SSF51735">
    <property type="entry name" value="NAD(P)-binding Rossmann-fold domains"/>
    <property type="match status" value="1"/>
</dbReference>
<dbReference type="InParanoid" id="A0A420XJT2"/>
<evidence type="ECO:0000256" key="2">
    <source>
        <dbReference type="ARBA" id="ARBA00023002"/>
    </source>
</evidence>
<dbReference type="InterPro" id="IPR002347">
    <property type="entry name" value="SDR_fam"/>
</dbReference>
<comment type="similarity">
    <text evidence="1">Belongs to the short-chain dehydrogenases/reductases (SDR) family.</text>
</comment>
<evidence type="ECO:0000313" key="5">
    <source>
        <dbReference type="Proteomes" id="UP000281955"/>
    </source>
</evidence>
<keyword evidence="5" id="KW-1185">Reference proteome</keyword>
<dbReference type="InterPro" id="IPR057326">
    <property type="entry name" value="KR_dom"/>
</dbReference>